<sequence length="109" mass="12181">MTTIKYAGGPMTEAMYYVLLTLMNPSHGYGLMNEITEVSNGRVHMGPGTLYGVLARMQKEGLIVLTENDGRRKTYAITSEGEQALRQEYKRLNSLINDGEILKEGDLHD</sequence>
<dbReference type="InterPro" id="IPR036388">
    <property type="entry name" value="WH-like_DNA-bd_sf"/>
</dbReference>
<dbReference type="PANTHER" id="PTHR43252:SF2">
    <property type="entry name" value="TRANSCRIPTION REGULATOR, PADR-LIKE FAMILY"/>
    <property type="match status" value="1"/>
</dbReference>
<comment type="caution">
    <text evidence="2">The sequence shown here is derived from an EMBL/GenBank/DDBJ whole genome shotgun (WGS) entry which is preliminary data.</text>
</comment>
<protein>
    <submittedName>
        <fullName evidence="2">PadR family transcriptional regulator</fullName>
    </submittedName>
</protein>
<dbReference type="SUPFAM" id="SSF46785">
    <property type="entry name" value="Winged helix' DNA-binding domain"/>
    <property type="match status" value="1"/>
</dbReference>
<dbReference type="EMBL" id="JBHUGI010000015">
    <property type="protein sequence ID" value="MFD1927786.1"/>
    <property type="molecule type" value="Genomic_DNA"/>
</dbReference>
<proteinExistence type="predicted"/>
<organism evidence="2 3">
    <name type="scientific">Sporosarcina siberiensis</name>
    <dbReference type="NCBI Taxonomy" id="1365606"/>
    <lineage>
        <taxon>Bacteria</taxon>
        <taxon>Bacillati</taxon>
        <taxon>Bacillota</taxon>
        <taxon>Bacilli</taxon>
        <taxon>Bacillales</taxon>
        <taxon>Caryophanaceae</taxon>
        <taxon>Sporosarcina</taxon>
    </lineage>
</organism>
<dbReference type="PANTHER" id="PTHR43252">
    <property type="entry name" value="TRANSCRIPTIONAL REGULATOR YQJI"/>
    <property type="match status" value="1"/>
</dbReference>
<dbReference type="InterPro" id="IPR005149">
    <property type="entry name" value="Tscrpt_reg_PadR_N"/>
</dbReference>
<name>A0ABW4SES4_9BACL</name>
<dbReference type="Pfam" id="PF03551">
    <property type="entry name" value="PadR"/>
    <property type="match status" value="1"/>
</dbReference>
<evidence type="ECO:0000259" key="1">
    <source>
        <dbReference type="Pfam" id="PF03551"/>
    </source>
</evidence>
<dbReference type="RefSeq" id="WP_381536555.1">
    <property type="nucleotide sequence ID" value="NZ_JBHUGI010000015.1"/>
</dbReference>
<accession>A0ABW4SES4</accession>
<evidence type="ECO:0000313" key="3">
    <source>
        <dbReference type="Proteomes" id="UP001597218"/>
    </source>
</evidence>
<dbReference type="Gene3D" id="1.10.10.10">
    <property type="entry name" value="Winged helix-like DNA-binding domain superfamily/Winged helix DNA-binding domain"/>
    <property type="match status" value="1"/>
</dbReference>
<feature type="domain" description="Transcription regulator PadR N-terminal" evidence="1">
    <location>
        <begin position="23"/>
        <end position="86"/>
    </location>
</feature>
<keyword evidence="3" id="KW-1185">Reference proteome</keyword>
<reference evidence="3" key="1">
    <citation type="journal article" date="2019" name="Int. J. Syst. Evol. Microbiol.">
        <title>The Global Catalogue of Microorganisms (GCM) 10K type strain sequencing project: providing services to taxonomists for standard genome sequencing and annotation.</title>
        <authorList>
            <consortium name="The Broad Institute Genomics Platform"/>
            <consortium name="The Broad Institute Genome Sequencing Center for Infectious Disease"/>
            <person name="Wu L."/>
            <person name="Ma J."/>
        </authorList>
    </citation>
    <scope>NUCLEOTIDE SEQUENCE [LARGE SCALE GENOMIC DNA]</scope>
    <source>
        <strain evidence="3">CGMCC 4.7177</strain>
    </source>
</reference>
<dbReference type="InterPro" id="IPR036390">
    <property type="entry name" value="WH_DNA-bd_sf"/>
</dbReference>
<dbReference type="Proteomes" id="UP001597218">
    <property type="component" value="Unassembled WGS sequence"/>
</dbReference>
<evidence type="ECO:0000313" key="2">
    <source>
        <dbReference type="EMBL" id="MFD1927786.1"/>
    </source>
</evidence>
<gene>
    <name evidence="2" type="ORF">ACFSFY_06885</name>
</gene>